<evidence type="ECO:0000313" key="2">
    <source>
        <dbReference type="EMBL" id="KPJ10610.1"/>
    </source>
</evidence>
<proteinExistence type="predicted"/>
<dbReference type="InParanoid" id="A0A0N1I5Y3"/>
<evidence type="ECO:0000313" key="3">
    <source>
        <dbReference type="Proteomes" id="UP000053240"/>
    </source>
</evidence>
<feature type="region of interest" description="Disordered" evidence="1">
    <location>
        <begin position="43"/>
        <end position="68"/>
    </location>
</feature>
<reference evidence="2 3" key="1">
    <citation type="journal article" date="2015" name="Nat. Commun.">
        <title>Outbred genome sequencing and CRISPR/Cas9 gene editing in butterflies.</title>
        <authorList>
            <person name="Li X."/>
            <person name="Fan D."/>
            <person name="Zhang W."/>
            <person name="Liu G."/>
            <person name="Zhang L."/>
            <person name="Zhao L."/>
            <person name="Fang X."/>
            <person name="Chen L."/>
            <person name="Dong Y."/>
            <person name="Chen Y."/>
            <person name="Ding Y."/>
            <person name="Zhao R."/>
            <person name="Feng M."/>
            <person name="Zhu Y."/>
            <person name="Feng Y."/>
            <person name="Jiang X."/>
            <person name="Zhu D."/>
            <person name="Xiang H."/>
            <person name="Feng X."/>
            <person name="Li S."/>
            <person name="Wang J."/>
            <person name="Zhang G."/>
            <person name="Kronforst M.R."/>
            <person name="Wang W."/>
        </authorList>
    </citation>
    <scope>NUCLEOTIDE SEQUENCE [LARGE SCALE GENOMIC DNA]</scope>
    <source>
        <strain evidence="2">Ya'a_city_454_Pm</strain>
        <tissue evidence="2">Whole body</tissue>
    </source>
</reference>
<sequence>MYNFRLLTPVYHATEMTPQVLCLKFRLSEVRLKCVDMRLSRGRGDCELPRPPPPPRPAPAPGRGDLSKECVEAVRSPDSCSSTSLTPCVSLGGRDTVRSVRARFAAGADSERERDRDTVRVKCASRVSDMSTPANVINKPLINDTGNTIT</sequence>
<dbReference type="AlphaFoldDB" id="A0A0N1I5Y3"/>
<gene>
    <name evidence="2" type="ORF">RR48_04555</name>
</gene>
<dbReference type="Proteomes" id="UP000053240">
    <property type="component" value="Unassembled WGS sequence"/>
</dbReference>
<protein>
    <submittedName>
        <fullName evidence="2">Uncharacterized protein</fullName>
    </submittedName>
</protein>
<name>A0A0N1I5Y3_PAPMA</name>
<organism evidence="2 3">
    <name type="scientific">Papilio machaon</name>
    <name type="common">Old World swallowtail butterfly</name>
    <dbReference type="NCBI Taxonomy" id="76193"/>
    <lineage>
        <taxon>Eukaryota</taxon>
        <taxon>Metazoa</taxon>
        <taxon>Ecdysozoa</taxon>
        <taxon>Arthropoda</taxon>
        <taxon>Hexapoda</taxon>
        <taxon>Insecta</taxon>
        <taxon>Pterygota</taxon>
        <taxon>Neoptera</taxon>
        <taxon>Endopterygota</taxon>
        <taxon>Lepidoptera</taxon>
        <taxon>Glossata</taxon>
        <taxon>Ditrysia</taxon>
        <taxon>Papilionoidea</taxon>
        <taxon>Papilionidae</taxon>
        <taxon>Papilioninae</taxon>
        <taxon>Papilio</taxon>
    </lineage>
</organism>
<accession>A0A0N1I5Y3</accession>
<feature type="compositionally biased region" description="Pro residues" evidence="1">
    <location>
        <begin position="49"/>
        <end position="60"/>
    </location>
</feature>
<dbReference type="EMBL" id="KQ460940">
    <property type="protein sequence ID" value="KPJ10610.1"/>
    <property type="molecule type" value="Genomic_DNA"/>
</dbReference>
<evidence type="ECO:0000256" key="1">
    <source>
        <dbReference type="SAM" id="MobiDB-lite"/>
    </source>
</evidence>
<keyword evidence="3" id="KW-1185">Reference proteome</keyword>